<organism evidence="3 4">
    <name type="scientific">Clostridium facile</name>
    <dbReference type="NCBI Taxonomy" id="2763035"/>
    <lineage>
        <taxon>Bacteria</taxon>
        <taxon>Bacillati</taxon>
        <taxon>Bacillota</taxon>
        <taxon>Clostridia</taxon>
        <taxon>Eubacteriales</taxon>
        <taxon>Clostridiaceae</taxon>
        <taxon>Clostridium</taxon>
    </lineage>
</organism>
<feature type="domain" description="YdbS-like PH" evidence="2">
    <location>
        <begin position="248"/>
        <end position="318"/>
    </location>
</feature>
<feature type="domain" description="YdbS-like PH" evidence="2">
    <location>
        <begin position="420"/>
        <end position="475"/>
    </location>
</feature>
<accession>A0ABR7IUB8</accession>
<keyword evidence="4" id="KW-1185">Reference proteome</keyword>
<evidence type="ECO:0000313" key="3">
    <source>
        <dbReference type="EMBL" id="MBC5788472.1"/>
    </source>
</evidence>
<protein>
    <submittedName>
        <fullName evidence="3">PH domain-containing protein</fullName>
    </submittedName>
</protein>
<keyword evidence="1" id="KW-1133">Transmembrane helix</keyword>
<dbReference type="PANTHER" id="PTHR34473">
    <property type="entry name" value="UPF0699 TRANSMEMBRANE PROTEIN YDBS"/>
    <property type="match status" value="1"/>
</dbReference>
<evidence type="ECO:0000259" key="2">
    <source>
        <dbReference type="Pfam" id="PF03703"/>
    </source>
</evidence>
<keyword evidence="1" id="KW-0812">Transmembrane</keyword>
<sequence>MEFQHPHPVQIIRNTSRFWLLLLLPVLRGFLFSGGNLYVWMKGAWMDLLVLVAIVLFGYLSWYFNTFYVGKDGVYIHKGIFLIQQYVIPYEMISSITVENPFYLSPIRGSYVKLDTDAGNVRQADLSFVMKRKDVERLVKYAQEKLVGDAKNMGRIYSPRLWYIAILSLISSNSLTGVLFASTLISQSGNLLGKEFEDMLVTNLTKIAELLAFGIPPAAAILAYLLLGGWGLAFLLNIIRNKDFSVNRRNQSMTIRAGILIPRYYCFNIGRINLVEIRQTLFTKVLGYYSVYINCAGYGKLKNGTSVLIPAAERREAMRNLNLLFPEIQFVKRDIKPKPVDFRRFIFIPTIIIVVFAVIIAGSYLFFPGFRGLILFVGIMIEIIPVLYLIVRMISYSHTGIGYSQGMLTASYTKRLLFCRVSMPREKVSKIVYRQNLLQKSTGCCDVIIYTYSEGTKRHIIRNLNQTEVQELLKHSI</sequence>
<feature type="transmembrane region" description="Helical" evidence="1">
    <location>
        <begin position="44"/>
        <end position="64"/>
    </location>
</feature>
<dbReference type="InterPro" id="IPR005182">
    <property type="entry name" value="YdbS-like_PH"/>
</dbReference>
<name>A0ABR7IUB8_9CLOT</name>
<reference evidence="3 4" key="1">
    <citation type="submission" date="2020-08" db="EMBL/GenBank/DDBJ databases">
        <title>Genome public.</title>
        <authorList>
            <person name="Liu C."/>
            <person name="Sun Q."/>
        </authorList>
    </citation>
    <scope>NUCLEOTIDE SEQUENCE [LARGE SCALE GENOMIC DNA]</scope>
    <source>
        <strain evidence="3 4">NSJ-27</strain>
    </source>
</reference>
<gene>
    <name evidence="3" type="ORF">H8Z77_10695</name>
</gene>
<evidence type="ECO:0000313" key="4">
    <source>
        <dbReference type="Proteomes" id="UP000649151"/>
    </source>
</evidence>
<feature type="transmembrane region" description="Helical" evidence="1">
    <location>
        <begin position="18"/>
        <end position="38"/>
    </location>
</feature>
<comment type="caution">
    <text evidence="3">The sequence shown here is derived from an EMBL/GenBank/DDBJ whole genome shotgun (WGS) entry which is preliminary data.</text>
</comment>
<feature type="domain" description="YdbS-like PH" evidence="2">
    <location>
        <begin position="62"/>
        <end position="128"/>
    </location>
</feature>
<dbReference type="EMBL" id="JACOQK010000001">
    <property type="protein sequence ID" value="MBC5788472.1"/>
    <property type="molecule type" value="Genomic_DNA"/>
</dbReference>
<dbReference type="RefSeq" id="WP_186996988.1">
    <property type="nucleotide sequence ID" value="NZ_JACOQK010000001.1"/>
</dbReference>
<feature type="transmembrane region" description="Helical" evidence="1">
    <location>
        <begin position="345"/>
        <end position="367"/>
    </location>
</feature>
<evidence type="ECO:0000256" key="1">
    <source>
        <dbReference type="SAM" id="Phobius"/>
    </source>
</evidence>
<feature type="transmembrane region" description="Helical" evidence="1">
    <location>
        <begin position="373"/>
        <end position="391"/>
    </location>
</feature>
<dbReference type="Proteomes" id="UP000649151">
    <property type="component" value="Unassembled WGS sequence"/>
</dbReference>
<feature type="transmembrane region" description="Helical" evidence="1">
    <location>
        <begin position="218"/>
        <end position="239"/>
    </location>
</feature>
<dbReference type="Pfam" id="PF03703">
    <property type="entry name" value="bPH_2"/>
    <property type="match status" value="3"/>
</dbReference>
<dbReference type="PANTHER" id="PTHR34473:SF2">
    <property type="entry name" value="UPF0699 TRANSMEMBRANE PROTEIN YDBT"/>
    <property type="match status" value="1"/>
</dbReference>
<keyword evidence="1" id="KW-0472">Membrane</keyword>
<proteinExistence type="predicted"/>
<feature type="transmembrane region" description="Helical" evidence="1">
    <location>
        <begin position="161"/>
        <end position="185"/>
    </location>
</feature>